<dbReference type="PANTHER" id="PTHR21310">
    <property type="entry name" value="AMINOGLYCOSIDE PHOSPHOTRANSFERASE-RELATED-RELATED"/>
    <property type="match status" value="1"/>
</dbReference>
<dbReference type="OrthoDB" id="5598852at2759"/>
<dbReference type="Pfam" id="PF01636">
    <property type="entry name" value="APH"/>
    <property type="match status" value="1"/>
</dbReference>
<dbReference type="Proteomes" id="UP000799764">
    <property type="component" value="Unassembled WGS sequence"/>
</dbReference>
<protein>
    <recommendedName>
        <fullName evidence="1">Aminoglycoside phosphotransferase domain-containing protein</fullName>
    </recommendedName>
</protein>
<evidence type="ECO:0000259" key="1">
    <source>
        <dbReference type="Pfam" id="PF01636"/>
    </source>
</evidence>
<sequence length="355" mass="39878">MGPNLRTSFWSRMGLQNDDRDVCVRTIQELYPEYTVEEFGDQGYCSFTVLLSPRPSSYGNSGEYIVQVRPEQHALDGGIAEAARKTYGGLAPKMRDLECKLPGELQAVEMERLTGVLLSKVDLENESWEKQVRLVESFARCVASAWPASMGETSSRLSRADTPTEGIWLEQHCAGKVGRVIIPKVRKLAAELPDETLKTRARDTLARMLAIDHYPAVLNHGDLIPSNILVDEESCTISGLVDWAEAENLPFGTCLYGLEYLLGGLDSISPADGVGRQLVWRYRPGSDVLRGIYWHTLKRERPRIEESLEEVKCMRDVGVLLWFGYAWDEGAIDRVVNEVDDDYEVACLRAFLNVE</sequence>
<dbReference type="SUPFAM" id="SSF56112">
    <property type="entry name" value="Protein kinase-like (PK-like)"/>
    <property type="match status" value="1"/>
</dbReference>
<organism evidence="2 3">
    <name type="scientific">Karstenula rhodostoma CBS 690.94</name>
    <dbReference type="NCBI Taxonomy" id="1392251"/>
    <lineage>
        <taxon>Eukaryota</taxon>
        <taxon>Fungi</taxon>
        <taxon>Dikarya</taxon>
        <taxon>Ascomycota</taxon>
        <taxon>Pezizomycotina</taxon>
        <taxon>Dothideomycetes</taxon>
        <taxon>Pleosporomycetidae</taxon>
        <taxon>Pleosporales</taxon>
        <taxon>Massarineae</taxon>
        <taxon>Didymosphaeriaceae</taxon>
        <taxon>Karstenula</taxon>
    </lineage>
</organism>
<dbReference type="EMBL" id="MU001503">
    <property type="protein sequence ID" value="KAF2442834.1"/>
    <property type="molecule type" value="Genomic_DNA"/>
</dbReference>
<comment type="caution">
    <text evidence="2">The sequence shown here is derived from an EMBL/GenBank/DDBJ whole genome shotgun (WGS) entry which is preliminary data.</text>
</comment>
<dbReference type="InterPro" id="IPR011009">
    <property type="entry name" value="Kinase-like_dom_sf"/>
</dbReference>
<reference evidence="2" key="1">
    <citation type="journal article" date="2020" name="Stud. Mycol.">
        <title>101 Dothideomycetes genomes: a test case for predicting lifestyles and emergence of pathogens.</title>
        <authorList>
            <person name="Haridas S."/>
            <person name="Albert R."/>
            <person name="Binder M."/>
            <person name="Bloem J."/>
            <person name="Labutti K."/>
            <person name="Salamov A."/>
            <person name="Andreopoulos B."/>
            <person name="Baker S."/>
            <person name="Barry K."/>
            <person name="Bills G."/>
            <person name="Bluhm B."/>
            <person name="Cannon C."/>
            <person name="Castanera R."/>
            <person name="Culley D."/>
            <person name="Daum C."/>
            <person name="Ezra D."/>
            <person name="Gonzalez J."/>
            <person name="Henrissat B."/>
            <person name="Kuo A."/>
            <person name="Liang C."/>
            <person name="Lipzen A."/>
            <person name="Lutzoni F."/>
            <person name="Magnuson J."/>
            <person name="Mondo S."/>
            <person name="Nolan M."/>
            <person name="Ohm R."/>
            <person name="Pangilinan J."/>
            <person name="Park H.-J."/>
            <person name="Ramirez L."/>
            <person name="Alfaro M."/>
            <person name="Sun H."/>
            <person name="Tritt A."/>
            <person name="Yoshinaga Y."/>
            <person name="Zwiers L.-H."/>
            <person name="Turgeon B."/>
            <person name="Goodwin S."/>
            <person name="Spatafora J."/>
            <person name="Crous P."/>
            <person name="Grigoriev I."/>
        </authorList>
    </citation>
    <scope>NUCLEOTIDE SEQUENCE</scope>
    <source>
        <strain evidence="2">CBS 690.94</strain>
    </source>
</reference>
<feature type="domain" description="Aminoglycoside phosphotransferase" evidence="1">
    <location>
        <begin position="184"/>
        <end position="247"/>
    </location>
</feature>
<dbReference type="PANTHER" id="PTHR21310:SF59">
    <property type="entry name" value="AMINOGLYCOSIDE PHOSPHOTRANSFERASE DOMAIN-CONTAINING PROTEIN"/>
    <property type="match status" value="1"/>
</dbReference>
<proteinExistence type="predicted"/>
<accession>A0A9P4U8Z0</accession>
<dbReference type="Gene3D" id="3.90.1200.10">
    <property type="match status" value="1"/>
</dbReference>
<name>A0A9P4U8Z0_9PLEO</name>
<dbReference type="InterPro" id="IPR002575">
    <property type="entry name" value="Aminoglycoside_PTrfase"/>
</dbReference>
<evidence type="ECO:0000313" key="2">
    <source>
        <dbReference type="EMBL" id="KAF2442834.1"/>
    </source>
</evidence>
<keyword evidence="3" id="KW-1185">Reference proteome</keyword>
<evidence type="ECO:0000313" key="3">
    <source>
        <dbReference type="Proteomes" id="UP000799764"/>
    </source>
</evidence>
<dbReference type="InterPro" id="IPR051678">
    <property type="entry name" value="AGP_Transferase"/>
</dbReference>
<gene>
    <name evidence="2" type="ORF">P171DRAFT_464572</name>
</gene>
<dbReference type="AlphaFoldDB" id="A0A9P4U8Z0"/>